<organism evidence="4 5">
    <name type="scientific">Staurois parvus</name>
    <dbReference type="NCBI Taxonomy" id="386267"/>
    <lineage>
        <taxon>Eukaryota</taxon>
        <taxon>Metazoa</taxon>
        <taxon>Chordata</taxon>
        <taxon>Craniata</taxon>
        <taxon>Vertebrata</taxon>
        <taxon>Euteleostomi</taxon>
        <taxon>Amphibia</taxon>
        <taxon>Batrachia</taxon>
        <taxon>Anura</taxon>
        <taxon>Neobatrachia</taxon>
        <taxon>Ranoidea</taxon>
        <taxon>Ranidae</taxon>
        <taxon>Staurois</taxon>
    </lineage>
</organism>
<dbReference type="Gene3D" id="3.40.630.30">
    <property type="match status" value="1"/>
</dbReference>
<dbReference type="Pfam" id="PF00583">
    <property type="entry name" value="Acetyltransf_1"/>
    <property type="match status" value="1"/>
</dbReference>
<dbReference type="EMBL" id="CATNWA010020944">
    <property type="protein sequence ID" value="CAI9620516.1"/>
    <property type="molecule type" value="Genomic_DNA"/>
</dbReference>
<name>A0ABN9HFE1_9NEOB</name>
<proteinExistence type="predicted"/>
<evidence type="ECO:0000313" key="5">
    <source>
        <dbReference type="Proteomes" id="UP001162483"/>
    </source>
</evidence>
<dbReference type="InterPro" id="IPR000182">
    <property type="entry name" value="GNAT_dom"/>
</dbReference>
<evidence type="ECO:0000256" key="2">
    <source>
        <dbReference type="SAM" id="Phobius"/>
    </source>
</evidence>
<sequence length="217" mass="24708">MAGYSIRKYDNGDYHAVRKLFAQGMLDYLPGATSYILKRPQVYCTILASSITLHLYCRSYILSLFSIGAFVAAVRGLLTFAVRMFIRKVHNGDLLNIEESYVQRPNSCFWVAESGGRIVAMVGVQPDPNSNTDMILRRLSVAEDQQRRGIAKAMCMKVFDFARQRGYQRVTLDTSTIQVNAHKLYQRMGFKTTKIIPSRSRLGRIANMTVVYYSYDV</sequence>
<accession>A0ABN9HFE1</accession>
<evidence type="ECO:0000256" key="1">
    <source>
        <dbReference type="ARBA" id="ARBA00022679"/>
    </source>
</evidence>
<dbReference type="CDD" id="cd04301">
    <property type="entry name" value="NAT_SF"/>
    <property type="match status" value="1"/>
</dbReference>
<evidence type="ECO:0000259" key="3">
    <source>
        <dbReference type="PROSITE" id="PS51186"/>
    </source>
</evidence>
<keyword evidence="2" id="KW-0812">Transmembrane</keyword>
<keyword evidence="1" id="KW-0808">Transferase</keyword>
<keyword evidence="5" id="KW-1185">Reference proteome</keyword>
<gene>
    <name evidence="4" type="ORF">SPARVUS_LOCUS15996243</name>
</gene>
<reference evidence="4" key="1">
    <citation type="submission" date="2023-05" db="EMBL/GenBank/DDBJ databases">
        <authorList>
            <person name="Stuckert A."/>
        </authorList>
    </citation>
    <scope>NUCLEOTIDE SEQUENCE</scope>
</reference>
<keyword evidence="2" id="KW-0472">Membrane</keyword>
<dbReference type="InterPro" id="IPR016181">
    <property type="entry name" value="Acyl_CoA_acyltransferase"/>
</dbReference>
<dbReference type="PANTHER" id="PTHR13947">
    <property type="entry name" value="GNAT FAMILY N-ACETYLTRANSFERASE"/>
    <property type="match status" value="1"/>
</dbReference>
<feature type="transmembrane region" description="Helical" evidence="2">
    <location>
        <begin position="60"/>
        <end position="78"/>
    </location>
</feature>
<evidence type="ECO:0000313" key="4">
    <source>
        <dbReference type="EMBL" id="CAI9620516.1"/>
    </source>
</evidence>
<protein>
    <recommendedName>
        <fullName evidence="3">N-acetyltransferase domain-containing protein</fullName>
    </recommendedName>
</protein>
<feature type="domain" description="N-acetyltransferase" evidence="3">
    <location>
        <begin position="72"/>
        <end position="217"/>
    </location>
</feature>
<keyword evidence="2" id="KW-1133">Transmembrane helix</keyword>
<comment type="caution">
    <text evidence="4">The sequence shown here is derived from an EMBL/GenBank/DDBJ whole genome shotgun (WGS) entry which is preliminary data.</text>
</comment>
<dbReference type="Proteomes" id="UP001162483">
    <property type="component" value="Unassembled WGS sequence"/>
</dbReference>
<dbReference type="PANTHER" id="PTHR13947:SF57">
    <property type="entry name" value="N-ACETYLTRANSFERASE CAMELLO-RELATED"/>
    <property type="match status" value="1"/>
</dbReference>
<dbReference type="SUPFAM" id="SSF55729">
    <property type="entry name" value="Acyl-CoA N-acyltransferases (Nat)"/>
    <property type="match status" value="1"/>
</dbReference>
<dbReference type="PROSITE" id="PS51186">
    <property type="entry name" value="GNAT"/>
    <property type="match status" value="1"/>
</dbReference>
<dbReference type="InterPro" id="IPR050769">
    <property type="entry name" value="NAT_camello-type"/>
</dbReference>